<name>M7PF97_9GAMM</name>
<evidence type="ECO:0000256" key="1">
    <source>
        <dbReference type="ARBA" id="ARBA00022448"/>
    </source>
</evidence>
<dbReference type="OrthoDB" id="9815350at2"/>
<dbReference type="Pfam" id="PF04324">
    <property type="entry name" value="Fer2_BFD"/>
    <property type="match status" value="1"/>
</dbReference>
<evidence type="ECO:0000313" key="12">
    <source>
        <dbReference type="Proteomes" id="UP000012019"/>
    </source>
</evidence>
<dbReference type="STRING" id="1286106.MPL1_09517"/>
<organism evidence="11 12">
    <name type="scientific">Methylophaga lonarensis MPL</name>
    <dbReference type="NCBI Taxonomy" id="1286106"/>
    <lineage>
        <taxon>Bacteria</taxon>
        <taxon>Pseudomonadati</taxon>
        <taxon>Pseudomonadota</taxon>
        <taxon>Gammaproteobacteria</taxon>
        <taxon>Thiotrichales</taxon>
        <taxon>Piscirickettsiaceae</taxon>
        <taxon>Methylophaga</taxon>
    </lineage>
</organism>
<keyword evidence="3" id="KW-0479">Metal-binding</keyword>
<evidence type="ECO:0000256" key="8">
    <source>
        <dbReference type="ARBA" id="ARBA00039386"/>
    </source>
</evidence>
<evidence type="ECO:0000313" key="11">
    <source>
        <dbReference type="EMBL" id="EMR12580.1"/>
    </source>
</evidence>
<evidence type="ECO:0000256" key="4">
    <source>
        <dbReference type="ARBA" id="ARBA00022982"/>
    </source>
</evidence>
<dbReference type="Proteomes" id="UP000012019">
    <property type="component" value="Unassembled WGS sequence"/>
</dbReference>
<dbReference type="InterPro" id="IPR041854">
    <property type="entry name" value="BFD-like_2Fe2S-bd_dom_sf"/>
</dbReference>
<dbReference type="PANTHER" id="PTHR37424">
    <property type="entry name" value="BACTERIOFERRITIN-ASSOCIATED FERREDOXIN"/>
    <property type="match status" value="1"/>
</dbReference>
<comment type="caution">
    <text evidence="11">The sequence shown here is derived from an EMBL/GenBank/DDBJ whole genome shotgun (WGS) entry which is preliminary data.</text>
</comment>
<dbReference type="Gene3D" id="1.10.10.1100">
    <property type="entry name" value="BFD-like [2Fe-2S]-binding domain"/>
    <property type="match status" value="1"/>
</dbReference>
<keyword evidence="2" id="KW-0001">2Fe-2S</keyword>
<feature type="domain" description="BFD-like [2Fe-2S]-binding" evidence="10">
    <location>
        <begin position="2"/>
        <end position="50"/>
    </location>
</feature>
<dbReference type="eggNOG" id="COG2906">
    <property type="taxonomic scope" value="Bacteria"/>
</dbReference>
<dbReference type="GO" id="GO:0046872">
    <property type="term" value="F:metal ion binding"/>
    <property type="evidence" value="ECO:0007669"/>
    <property type="project" value="UniProtKB-KW"/>
</dbReference>
<dbReference type="GO" id="GO:0051537">
    <property type="term" value="F:2 iron, 2 sulfur cluster binding"/>
    <property type="evidence" value="ECO:0007669"/>
    <property type="project" value="UniProtKB-KW"/>
</dbReference>
<evidence type="ECO:0000256" key="9">
    <source>
        <dbReference type="ARBA" id="ARBA00046332"/>
    </source>
</evidence>
<proteinExistence type="inferred from homology"/>
<dbReference type="EMBL" id="APHR01000051">
    <property type="protein sequence ID" value="EMR12580.1"/>
    <property type="molecule type" value="Genomic_DNA"/>
</dbReference>
<dbReference type="InterPro" id="IPR052371">
    <property type="entry name" value="BFD-associated_ferredoxin"/>
</dbReference>
<comment type="cofactor">
    <cofactor evidence="7">
        <name>[2Fe-2S] cluster</name>
        <dbReference type="ChEBI" id="CHEBI:190135"/>
    </cofactor>
</comment>
<sequence>MIVCICNNVNVATIESAVVDGAATVDAIRQQTGAAGCCGKCQFKVNRVLQKSLDNLDASSVSSSIAVMSS</sequence>
<gene>
    <name evidence="11" type="ORF">MPL1_09517</name>
</gene>
<evidence type="ECO:0000256" key="6">
    <source>
        <dbReference type="ARBA" id="ARBA00023014"/>
    </source>
</evidence>
<evidence type="ECO:0000256" key="2">
    <source>
        <dbReference type="ARBA" id="ARBA00022714"/>
    </source>
</evidence>
<keyword evidence="1" id="KW-0813">Transport</keyword>
<evidence type="ECO:0000256" key="3">
    <source>
        <dbReference type="ARBA" id="ARBA00022723"/>
    </source>
</evidence>
<evidence type="ECO:0000259" key="10">
    <source>
        <dbReference type="Pfam" id="PF04324"/>
    </source>
</evidence>
<evidence type="ECO:0000256" key="5">
    <source>
        <dbReference type="ARBA" id="ARBA00023004"/>
    </source>
</evidence>
<evidence type="ECO:0000256" key="7">
    <source>
        <dbReference type="ARBA" id="ARBA00034078"/>
    </source>
</evidence>
<keyword evidence="12" id="KW-1185">Reference proteome</keyword>
<keyword evidence="6" id="KW-0411">Iron-sulfur</keyword>
<comment type="similarity">
    <text evidence="9">Belongs to the Bfd family.</text>
</comment>
<keyword evidence="5" id="KW-0408">Iron</keyword>
<dbReference type="PANTHER" id="PTHR37424:SF1">
    <property type="entry name" value="BACTERIOFERRITIN-ASSOCIATED FERREDOXIN"/>
    <property type="match status" value="1"/>
</dbReference>
<protein>
    <recommendedName>
        <fullName evidence="8">Bacterioferritin-associated ferredoxin</fullName>
    </recommendedName>
</protein>
<dbReference type="AlphaFoldDB" id="M7PF97"/>
<dbReference type="InterPro" id="IPR007419">
    <property type="entry name" value="BFD-like_2Fe2S-bd_dom"/>
</dbReference>
<accession>M7PF97</accession>
<keyword evidence="4" id="KW-0249">Electron transport</keyword>
<dbReference type="RefSeq" id="WP_009726873.1">
    <property type="nucleotide sequence ID" value="NZ_APHR01000051.1"/>
</dbReference>
<reference evidence="11 12" key="1">
    <citation type="journal article" date="2013" name="Genome Announc.">
        <title>Draft Genome Sequence of Methylophaga lonarensis MPLT, a Haloalkaliphilic (Non-Methane-Utilizing) Methylotroph.</title>
        <authorList>
            <person name="Shetty S.A."/>
            <person name="Marathe N.P."/>
            <person name="Munot H."/>
            <person name="Antony C.P."/>
            <person name="Dhotre D.P."/>
            <person name="Murrell J.C."/>
            <person name="Shouche Y.S."/>
        </authorList>
    </citation>
    <scope>NUCLEOTIDE SEQUENCE [LARGE SCALE GENOMIC DNA]</scope>
    <source>
        <strain evidence="11 12">MPL</strain>
    </source>
</reference>